<dbReference type="RefSeq" id="WP_101306136.1">
    <property type="nucleotide sequence ID" value="NZ_CP025299.1"/>
</dbReference>
<dbReference type="EMBL" id="CP025299">
    <property type="protein sequence ID" value="AUG29476.1"/>
    <property type="molecule type" value="Genomic_DNA"/>
</dbReference>
<dbReference type="KEGG" id="mhos:CXR34_08370"/>
<organism evidence="1 2">
    <name type="scientific">Microbacterium hominis</name>
    <dbReference type="NCBI Taxonomy" id="162426"/>
    <lineage>
        <taxon>Bacteria</taxon>
        <taxon>Bacillati</taxon>
        <taxon>Actinomycetota</taxon>
        <taxon>Actinomycetes</taxon>
        <taxon>Micrococcales</taxon>
        <taxon>Microbacteriaceae</taxon>
        <taxon>Microbacterium</taxon>
    </lineage>
</organism>
<proteinExistence type="predicted"/>
<protein>
    <submittedName>
        <fullName evidence="1">Uncharacterized protein</fullName>
    </submittedName>
</protein>
<name>A0A2K9DQH3_9MICO</name>
<dbReference type="AlphaFoldDB" id="A0A2K9DQH3"/>
<evidence type="ECO:0000313" key="1">
    <source>
        <dbReference type="EMBL" id="AUG29476.1"/>
    </source>
</evidence>
<dbReference type="Proteomes" id="UP000233276">
    <property type="component" value="Chromosome"/>
</dbReference>
<gene>
    <name evidence="1" type="ORF">CXR34_08370</name>
</gene>
<accession>A0A2K9DQH3</accession>
<evidence type="ECO:0000313" key="2">
    <source>
        <dbReference type="Proteomes" id="UP000233276"/>
    </source>
</evidence>
<sequence length="153" mass="16818">MEENTSGRDNRLPVDIEGGLTLDDLIGQVQAARGKPMEIHELPALANESGALCGLWLDTETRDIVLHAPSDSALHRQQFVLHELAHMILQHDRNDQVFSTGSLLPTIEGARVVKALARNSLNNPYELDAEALADELAAAIRRSGEPRFFQVFG</sequence>
<reference evidence="1 2" key="1">
    <citation type="submission" date="2017-12" db="EMBL/GenBank/DDBJ databases">
        <title>Isolation and characterization of estrogens degradatiion strain Microbacterium hominis SJTG1.</title>
        <authorList>
            <person name="Xiong W."/>
            <person name="Yin C."/>
            <person name="Zheng D."/>
            <person name="Liang R."/>
        </authorList>
    </citation>
    <scope>NUCLEOTIDE SEQUENCE [LARGE SCALE GENOMIC DNA]</scope>
    <source>
        <strain evidence="1 2">SJTG1</strain>
    </source>
</reference>